<dbReference type="InterPro" id="IPR023395">
    <property type="entry name" value="MCP_dom_sf"/>
</dbReference>
<evidence type="ECO:0008006" key="9">
    <source>
        <dbReference type="Google" id="ProtNLM"/>
    </source>
</evidence>
<evidence type="ECO:0000313" key="8">
    <source>
        <dbReference type="Proteomes" id="UP000078561"/>
    </source>
</evidence>
<dbReference type="GO" id="GO:0016020">
    <property type="term" value="C:membrane"/>
    <property type="evidence" value="ECO:0007669"/>
    <property type="project" value="UniProtKB-SubCell"/>
</dbReference>
<dbReference type="Gene3D" id="1.50.40.10">
    <property type="entry name" value="Mitochondrial carrier domain"/>
    <property type="match status" value="1"/>
</dbReference>
<keyword evidence="5" id="KW-0472">Membrane</keyword>
<sequence>MVLAVQQPKQRQHNEVYNALTQRTIALIAAQKAMQQLLDHLVVTNSILTDVLLVMIRSFYSRFVSLCTLGFDDNECQPHSFSPSMTTDPSHPYATFPTTPGKGAHGLRPYYTPGINNNNFNYTSVGANDGPAYYTLPDDYDELIDSRAAARELINFSVLKFLTTAISNPFEVSKTLMQVQYTPHEDVEVVATTSESGAGPSDAGEDQQEEYEKDYDALSSEDDEDDEDDFYGEHQRRRRNSEDIPSSASLEVDDPIFRQKQVALDASGYVVRTSVYDDATRPSYQIKPIDKGVWQGIGRLMKQPHEGWRSLFKGQYTNWLYEICHLFLQPTVEGSFNDAFGLYDDTIPLVHLDHVGPNLATLVTSHLLVGVLLSPLELIRTRLVVQSASPLHRKYKGPVHALRTILEEEGGLKGLYLNHNLWPTVLYHTLTPLLQNTTPLIIDRVLRISANDSPFLYGLAELGLNTLELLIMLPLETIRKRLQCQIRTRTPKKRFETVVALRPVPYTGVIDAAYHIIKEEGGRRRRGTGKLSKSQPRSILTGWGWRGLYQGFSMQCTSNVILFVLHAVNGIEDDYEDF</sequence>
<evidence type="ECO:0000256" key="4">
    <source>
        <dbReference type="ARBA" id="ARBA00022989"/>
    </source>
</evidence>
<evidence type="ECO:0000256" key="1">
    <source>
        <dbReference type="ARBA" id="ARBA00004141"/>
    </source>
</evidence>
<keyword evidence="8" id="KW-1185">Reference proteome</keyword>
<reference evidence="7" key="1">
    <citation type="submission" date="2016-04" db="EMBL/GenBank/DDBJ databases">
        <authorList>
            <person name="Evans L.H."/>
            <person name="Alamgir A."/>
            <person name="Owens N."/>
            <person name="Weber N.D."/>
            <person name="Virtaneva K."/>
            <person name="Barbian K."/>
            <person name="Babar A."/>
            <person name="Rosenke K."/>
        </authorList>
    </citation>
    <scope>NUCLEOTIDE SEQUENCE [LARGE SCALE GENOMIC DNA]</scope>
    <source>
        <strain evidence="7">CBS 101.48</strain>
    </source>
</reference>
<dbReference type="AlphaFoldDB" id="A0A163J4R9"/>
<feature type="region of interest" description="Disordered" evidence="6">
    <location>
        <begin position="193"/>
        <end position="250"/>
    </location>
</feature>
<name>A0A163J4R9_ABSGL</name>
<dbReference type="Proteomes" id="UP000078561">
    <property type="component" value="Unassembled WGS sequence"/>
</dbReference>
<evidence type="ECO:0000256" key="2">
    <source>
        <dbReference type="ARBA" id="ARBA00022692"/>
    </source>
</evidence>
<dbReference type="SUPFAM" id="SSF103506">
    <property type="entry name" value="Mitochondrial carrier"/>
    <property type="match status" value="1"/>
</dbReference>
<evidence type="ECO:0000313" key="7">
    <source>
        <dbReference type="EMBL" id="SAL97165.1"/>
    </source>
</evidence>
<dbReference type="Pfam" id="PF00153">
    <property type="entry name" value="Mito_carr"/>
    <property type="match status" value="1"/>
</dbReference>
<keyword evidence="4" id="KW-1133">Transmembrane helix</keyword>
<dbReference type="FunCoup" id="A0A163J4R9">
    <property type="interactions" value="51"/>
</dbReference>
<dbReference type="OMA" id="KTILQVY"/>
<keyword evidence="3" id="KW-0677">Repeat</keyword>
<feature type="compositionally biased region" description="Acidic residues" evidence="6">
    <location>
        <begin position="203"/>
        <end position="230"/>
    </location>
</feature>
<dbReference type="PANTHER" id="PTHR24089">
    <property type="entry name" value="SOLUTE CARRIER FAMILY 25"/>
    <property type="match status" value="1"/>
</dbReference>
<organism evidence="7">
    <name type="scientific">Absidia glauca</name>
    <name type="common">Pin mould</name>
    <dbReference type="NCBI Taxonomy" id="4829"/>
    <lineage>
        <taxon>Eukaryota</taxon>
        <taxon>Fungi</taxon>
        <taxon>Fungi incertae sedis</taxon>
        <taxon>Mucoromycota</taxon>
        <taxon>Mucoromycotina</taxon>
        <taxon>Mucoromycetes</taxon>
        <taxon>Mucorales</taxon>
        <taxon>Cunninghamellaceae</taxon>
        <taxon>Absidia</taxon>
    </lineage>
</organism>
<keyword evidence="2" id="KW-0812">Transmembrane</keyword>
<dbReference type="InParanoid" id="A0A163J4R9"/>
<evidence type="ECO:0000256" key="5">
    <source>
        <dbReference type="ARBA" id="ARBA00023136"/>
    </source>
</evidence>
<dbReference type="EMBL" id="LT551602">
    <property type="protein sequence ID" value="SAL97165.1"/>
    <property type="molecule type" value="Genomic_DNA"/>
</dbReference>
<evidence type="ECO:0000256" key="3">
    <source>
        <dbReference type="ARBA" id="ARBA00022737"/>
    </source>
</evidence>
<protein>
    <recommendedName>
        <fullName evidence="9">Mitochondrial carrier</fullName>
    </recommendedName>
</protein>
<dbReference type="InterPro" id="IPR018108">
    <property type="entry name" value="MCP_transmembrane"/>
</dbReference>
<dbReference type="STRING" id="4829.A0A163J4R9"/>
<evidence type="ECO:0000256" key="6">
    <source>
        <dbReference type="SAM" id="MobiDB-lite"/>
    </source>
</evidence>
<proteinExistence type="predicted"/>
<accession>A0A163J4R9</accession>
<comment type="subcellular location">
    <subcellularLocation>
        <location evidence="1">Membrane</location>
        <topology evidence="1">Multi-pass membrane protein</topology>
    </subcellularLocation>
</comment>
<dbReference type="OrthoDB" id="77989at2759"/>
<gene>
    <name evidence="7" type="primary">ABSGL_02636.1 scaffold 3684</name>
</gene>